<sequence length="62" mass="6761">MAFSLFDASGGLMICNPSTEQIVNLPDPARYVGYNLIDDQHKSLSMSLSIPFGPADTPRTRC</sequence>
<name>A0A565CG77_9BRAS</name>
<evidence type="ECO:0000313" key="1">
    <source>
        <dbReference type="EMBL" id="VVB12730.1"/>
    </source>
</evidence>
<dbReference type="AlphaFoldDB" id="A0A565CG77"/>
<protein>
    <submittedName>
        <fullName evidence="1">Uncharacterized protein</fullName>
    </submittedName>
</protein>
<evidence type="ECO:0000313" key="2">
    <source>
        <dbReference type="Proteomes" id="UP000489600"/>
    </source>
</evidence>
<gene>
    <name evidence="1" type="ORF">ANE_LOCUS23174</name>
</gene>
<dbReference type="EMBL" id="CABITT030000007">
    <property type="protein sequence ID" value="VVB12730.1"/>
    <property type="molecule type" value="Genomic_DNA"/>
</dbReference>
<accession>A0A565CG77</accession>
<reference evidence="1" key="1">
    <citation type="submission" date="2019-07" db="EMBL/GenBank/DDBJ databases">
        <authorList>
            <person name="Dittberner H."/>
        </authorList>
    </citation>
    <scope>NUCLEOTIDE SEQUENCE [LARGE SCALE GENOMIC DNA]</scope>
</reference>
<proteinExistence type="predicted"/>
<organism evidence="1 2">
    <name type="scientific">Arabis nemorensis</name>
    <dbReference type="NCBI Taxonomy" id="586526"/>
    <lineage>
        <taxon>Eukaryota</taxon>
        <taxon>Viridiplantae</taxon>
        <taxon>Streptophyta</taxon>
        <taxon>Embryophyta</taxon>
        <taxon>Tracheophyta</taxon>
        <taxon>Spermatophyta</taxon>
        <taxon>Magnoliopsida</taxon>
        <taxon>eudicotyledons</taxon>
        <taxon>Gunneridae</taxon>
        <taxon>Pentapetalae</taxon>
        <taxon>rosids</taxon>
        <taxon>malvids</taxon>
        <taxon>Brassicales</taxon>
        <taxon>Brassicaceae</taxon>
        <taxon>Arabideae</taxon>
        <taxon>Arabis</taxon>
    </lineage>
</organism>
<comment type="caution">
    <text evidence="1">The sequence shown here is derived from an EMBL/GenBank/DDBJ whole genome shotgun (WGS) entry which is preliminary data.</text>
</comment>
<keyword evidence="2" id="KW-1185">Reference proteome</keyword>
<dbReference type="Proteomes" id="UP000489600">
    <property type="component" value="Unassembled WGS sequence"/>
</dbReference>